<keyword evidence="3" id="KW-1185">Reference proteome</keyword>
<evidence type="ECO:0008006" key="4">
    <source>
        <dbReference type="Google" id="ProtNLM"/>
    </source>
</evidence>
<feature type="chain" id="PRO_5043463972" description="Secreted protein" evidence="1">
    <location>
        <begin position="27"/>
        <end position="83"/>
    </location>
</feature>
<evidence type="ECO:0000313" key="2">
    <source>
        <dbReference type="EMBL" id="KAL0102480.1"/>
    </source>
</evidence>
<comment type="caution">
    <text evidence="2">The sequence shown here is derived from an EMBL/GenBank/DDBJ whole genome shotgun (WGS) entry which is preliminary data.</text>
</comment>
<proteinExistence type="predicted"/>
<feature type="signal peptide" evidence="1">
    <location>
        <begin position="1"/>
        <end position="26"/>
    </location>
</feature>
<gene>
    <name evidence="2" type="ORF">PUN28_018037</name>
</gene>
<protein>
    <recommendedName>
        <fullName evidence="4">Secreted protein</fullName>
    </recommendedName>
</protein>
<evidence type="ECO:0000313" key="3">
    <source>
        <dbReference type="Proteomes" id="UP001430953"/>
    </source>
</evidence>
<dbReference type="EMBL" id="JADYXP020000022">
    <property type="protein sequence ID" value="KAL0102480.1"/>
    <property type="molecule type" value="Genomic_DNA"/>
</dbReference>
<dbReference type="AlphaFoldDB" id="A0AAW2EK13"/>
<reference evidence="2 3" key="1">
    <citation type="submission" date="2023-03" db="EMBL/GenBank/DDBJ databases">
        <title>High recombination rates correlate with genetic variation in Cardiocondyla obscurior ants.</title>
        <authorList>
            <person name="Errbii M."/>
        </authorList>
    </citation>
    <scope>NUCLEOTIDE SEQUENCE [LARGE SCALE GENOMIC DNA]</scope>
    <source>
        <strain evidence="2">Alpha-2009</strain>
        <tissue evidence="2">Whole body</tissue>
    </source>
</reference>
<evidence type="ECO:0000256" key="1">
    <source>
        <dbReference type="SAM" id="SignalP"/>
    </source>
</evidence>
<organism evidence="2 3">
    <name type="scientific">Cardiocondyla obscurior</name>
    <dbReference type="NCBI Taxonomy" id="286306"/>
    <lineage>
        <taxon>Eukaryota</taxon>
        <taxon>Metazoa</taxon>
        <taxon>Ecdysozoa</taxon>
        <taxon>Arthropoda</taxon>
        <taxon>Hexapoda</taxon>
        <taxon>Insecta</taxon>
        <taxon>Pterygota</taxon>
        <taxon>Neoptera</taxon>
        <taxon>Endopterygota</taxon>
        <taxon>Hymenoptera</taxon>
        <taxon>Apocrita</taxon>
        <taxon>Aculeata</taxon>
        <taxon>Formicoidea</taxon>
        <taxon>Formicidae</taxon>
        <taxon>Myrmicinae</taxon>
        <taxon>Cardiocondyla</taxon>
    </lineage>
</organism>
<accession>A0AAW2EK13</accession>
<sequence length="83" mass="9568">MRALSVRRTIFFFLFLADLSIPGTDNESLSRDVTAIIKYIGLCHTRRVGARQIEPKKLIGVTHYALFCDSLPRRRLKDAKYIN</sequence>
<keyword evidence="1" id="KW-0732">Signal</keyword>
<dbReference type="Proteomes" id="UP001430953">
    <property type="component" value="Unassembled WGS sequence"/>
</dbReference>
<name>A0AAW2EK13_9HYME</name>